<dbReference type="Proteomes" id="UP001589683">
    <property type="component" value="Unassembled WGS sequence"/>
</dbReference>
<evidence type="ECO:0000259" key="1">
    <source>
        <dbReference type="Pfam" id="PF01636"/>
    </source>
</evidence>
<accession>A0ABV5JEC2</accession>
<dbReference type="InterPro" id="IPR002575">
    <property type="entry name" value="Aminoglycoside_PTrfase"/>
</dbReference>
<feature type="domain" description="Aminoglycoside phosphotransferase" evidence="1">
    <location>
        <begin position="59"/>
        <end position="152"/>
    </location>
</feature>
<protein>
    <submittedName>
        <fullName evidence="2">Phosphotransferase</fullName>
    </submittedName>
</protein>
<evidence type="ECO:0000313" key="2">
    <source>
        <dbReference type="EMBL" id="MFB9231470.1"/>
    </source>
</evidence>
<comment type="caution">
    <text evidence="2">The sequence shown here is derived from an EMBL/GenBank/DDBJ whole genome shotgun (WGS) entry which is preliminary data.</text>
</comment>
<dbReference type="SUPFAM" id="SSF56112">
    <property type="entry name" value="Protein kinase-like (PK-like)"/>
    <property type="match status" value="1"/>
</dbReference>
<dbReference type="Pfam" id="PF01636">
    <property type="entry name" value="APH"/>
    <property type="match status" value="1"/>
</dbReference>
<dbReference type="Gene3D" id="3.90.1200.10">
    <property type="match status" value="1"/>
</dbReference>
<dbReference type="EMBL" id="JBHMEA010000017">
    <property type="protein sequence ID" value="MFB9231470.1"/>
    <property type="molecule type" value="Genomic_DNA"/>
</dbReference>
<reference evidence="2 3" key="1">
    <citation type="submission" date="2024-09" db="EMBL/GenBank/DDBJ databases">
        <authorList>
            <person name="Sun Q."/>
            <person name="Mori K."/>
        </authorList>
    </citation>
    <scope>NUCLEOTIDE SEQUENCE [LARGE SCALE GENOMIC DNA]</scope>
    <source>
        <strain evidence="2 3">CECT 8726</strain>
    </source>
</reference>
<keyword evidence="3" id="KW-1185">Reference proteome</keyword>
<sequence length="175" mass="19191">MNRTVAKDIYLGVVPIICRNGGLSFGGPGETLDWVVLMRRFNRANEFDRLAERGELDITLVEALADTVASMHQCATIASEFGGAARVRATIEQIAEAIMASPSAVSLNETVAEWVALTEQSLSSCAVKLDVRRRHGYVRRCHGDLHLGNICLIKGRPMPFDALEFNEEMASTDII</sequence>
<proteinExistence type="predicted"/>
<dbReference type="RefSeq" id="WP_213891157.1">
    <property type="nucleotide sequence ID" value="NZ_JAGFNU010000020.1"/>
</dbReference>
<organism evidence="2 3">
    <name type="scientific">Pseudohalocynthiibacter aestuariivivens</name>
    <dbReference type="NCBI Taxonomy" id="1591409"/>
    <lineage>
        <taxon>Bacteria</taxon>
        <taxon>Pseudomonadati</taxon>
        <taxon>Pseudomonadota</taxon>
        <taxon>Alphaproteobacteria</taxon>
        <taxon>Rhodobacterales</taxon>
        <taxon>Paracoccaceae</taxon>
        <taxon>Pseudohalocynthiibacter</taxon>
    </lineage>
</organism>
<gene>
    <name evidence="2" type="ORF">ACFFUT_06680</name>
</gene>
<evidence type="ECO:0000313" key="3">
    <source>
        <dbReference type="Proteomes" id="UP001589683"/>
    </source>
</evidence>
<name>A0ABV5JEC2_9RHOB</name>
<dbReference type="InterPro" id="IPR011009">
    <property type="entry name" value="Kinase-like_dom_sf"/>
</dbReference>